<organism evidence="1 2">
    <name type="scientific">Candidatus Gottesmanbacteria bacterium GW2011_GWB1_44_11c</name>
    <dbReference type="NCBI Taxonomy" id="1618447"/>
    <lineage>
        <taxon>Bacteria</taxon>
        <taxon>Candidatus Gottesmaniibacteriota</taxon>
    </lineage>
</organism>
<dbReference type="Proteomes" id="UP000034617">
    <property type="component" value="Unassembled WGS sequence"/>
</dbReference>
<dbReference type="AlphaFoldDB" id="A0A0G1GQ50"/>
<evidence type="ECO:0000313" key="2">
    <source>
        <dbReference type="Proteomes" id="UP000034617"/>
    </source>
</evidence>
<evidence type="ECO:0000313" key="1">
    <source>
        <dbReference type="EMBL" id="KKT36478.1"/>
    </source>
</evidence>
<sequence length="72" mass="8170">MENNGPIIICRKEAERIRDEVRKRIEENGKVGAGYAAMLRTAAMEDMFFHKKYGDPEMDFGGGRANGLHKEL</sequence>
<name>A0A0G1GQ50_9BACT</name>
<reference evidence="1 2" key="1">
    <citation type="journal article" date="2015" name="Nature">
        <title>rRNA introns, odd ribosomes, and small enigmatic genomes across a large radiation of phyla.</title>
        <authorList>
            <person name="Brown C.T."/>
            <person name="Hug L.A."/>
            <person name="Thomas B.C."/>
            <person name="Sharon I."/>
            <person name="Castelle C.J."/>
            <person name="Singh A."/>
            <person name="Wilkins M.J."/>
            <person name="Williams K.H."/>
            <person name="Banfield J.F."/>
        </authorList>
    </citation>
    <scope>NUCLEOTIDE SEQUENCE [LARGE SCALE GENOMIC DNA]</scope>
</reference>
<dbReference type="EMBL" id="LCHM01000038">
    <property type="protein sequence ID" value="KKT36478.1"/>
    <property type="molecule type" value="Genomic_DNA"/>
</dbReference>
<accession>A0A0G1GQ50</accession>
<protein>
    <submittedName>
        <fullName evidence="1">Uncharacterized protein</fullName>
    </submittedName>
</protein>
<gene>
    <name evidence="1" type="ORF">UW22_C0038G0014</name>
</gene>
<comment type="caution">
    <text evidence="1">The sequence shown here is derived from an EMBL/GenBank/DDBJ whole genome shotgun (WGS) entry which is preliminary data.</text>
</comment>
<proteinExistence type="predicted"/>